<reference evidence="2 4" key="1">
    <citation type="submission" date="2016-01" db="EMBL/GenBank/DDBJ databases">
        <title>Draft Genome Sequences of Seven Thermophilic Sporeformers Isolated from Foods.</title>
        <authorList>
            <person name="Berendsen E.M."/>
            <person name="Wells-Bennik M.H."/>
            <person name="Krawcyk A.O."/>
            <person name="De Jong A."/>
            <person name="Holsappel S."/>
            <person name="Eijlander R.T."/>
            <person name="Kuipers O.P."/>
        </authorList>
    </citation>
    <scope>NUCLEOTIDE SEQUENCE [LARGE SCALE GENOMIC DNA]</scope>
    <source>
        <strain evidence="2 4">B4114</strain>
    </source>
</reference>
<feature type="transmembrane region" description="Helical" evidence="1">
    <location>
        <begin position="92"/>
        <end position="113"/>
    </location>
</feature>
<accession>A0A150N659</accession>
<sequence>MMEHSILWLLAAVGIGLLGLSFRVFSPREVWLSFLLNSYAASFFGSIVAGAGLLEYPVRFFASYTNNSVIFEYLLYPVVSVYVYATSRRARWPGVAAQCAGYAAVLTALEVVFERYTDLIEYHGWKWEYSLVTMFLLTLAVRLLAGRMLRRNE</sequence>
<evidence type="ECO:0000313" key="3">
    <source>
        <dbReference type="EMBL" id="RLQ13184.1"/>
    </source>
</evidence>
<evidence type="ECO:0000313" key="4">
    <source>
        <dbReference type="Proteomes" id="UP000075517"/>
    </source>
</evidence>
<feature type="transmembrane region" description="Helical" evidence="1">
    <location>
        <begin position="125"/>
        <end position="145"/>
    </location>
</feature>
<feature type="transmembrane region" description="Helical" evidence="1">
    <location>
        <begin position="66"/>
        <end position="85"/>
    </location>
</feature>
<reference evidence="3 5" key="2">
    <citation type="submission" date="2018-10" db="EMBL/GenBank/DDBJ databases">
        <title>Geobacillus stearothermophilus in processing lines of powdered infant formula.</title>
        <authorList>
            <person name="Rhee M.S."/>
            <person name="Choi I.-G."/>
            <person name="Cho T.J."/>
            <person name="Park B."/>
        </authorList>
    </citation>
    <scope>NUCLEOTIDE SEQUENCE [LARGE SCALE GENOMIC DNA]</scope>
    <source>
        <strain evidence="3 5">FHS-PPGT130</strain>
    </source>
</reference>
<dbReference type="InterPro" id="IPR048147">
    <property type="entry name" value="CBO0543-like"/>
</dbReference>
<feature type="transmembrane region" description="Helical" evidence="1">
    <location>
        <begin position="6"/>
        <end position="25"/>
    </location>
</feature>
<keyword evidence="1" id="KW-0812">Transmembrane</keyword>
<dbReference type="Proteomes" id="UP000075517">
    <property type="component" value="Unassembled WGS sequence"/>
</dbReference>
<dbReference type="NCBIfam" id="NF041644">
    <property type="entry name" value="CBO0543_fam"/>
    <property type="match status" value="1"/>
</dbReference>
<dbReference type="PATRIC" id="fig|1422.17.peg.1342"/>
<dbReference type="AlphaFoldDB" id="A0A150N659"/>
<evidence type="ECO:0000313" key="5">
    <source>
        <dbReference type="Proteomes" id="UP000266922"/>
    </source>
</evidence>
<proteinExistence type="predicted"/>
<comment type="caution">
    <text evidence="2">The sequence shown here is derived from an EMBL/GenBank/DDBJ whole genome shotgun (WGS) entry which is preliminary data.</text>
</comment>
<keyword evidence="1" id="KW-0472">Membrane</keyword>
<dbReference type="EMBL" id="LQYY01000122">
    <property type="protein sequence ID" value="KYD32191.1"/>
    <property type="molecule type" value="Genomic_DNA"/>
</dbReference>
<evidence type="ECO:0000313" key="2">
    <source>
        <dbReference type="EMBL" id="KYD32191.1"/>
    </source>
</evidence>
<dbReference type="Proteomes" id="UP000266922">
    <property type="component" value="Unassembled WGS sequence"/>
</dbReference>
<gene>
    <name evidence="2" type="ORF">B4114_1734</name>
    <name evidence="3" type="ORF">D9548_13080</name>
</gene>
<keyword evidence="1" id="KW-1133">Transmembrane helix</keyword>
<feature type="transmembrane region" description="Helical" evidence="1">
    <location>
        <begin position="32"/>
        <end position="54"/>
    </location>
</feature>
<evidence type="ECO:0000256" key="1">
    <source>
        <dbReference type="SAM" id="Phobius"/>
    </source>
</evidence>
<name>A0A150N659_GEOSE</name>
<organism evidence="2 4">
    <name type="scientific">Geobacillus stearothermophilus</name>
    <name type="common">Bacillus stearothermophilus</name>
    <dbReference type="NCBI Taxonomy" id="1422"/>
    <lineage>
        <taxon>Bacteria</taxon>
        <taxon>Bacillati</taxon>
        <taxon>Bacillota</taxon>
        <taxon>Bacilli</taxon>
        <taxon>Bacillales</taxon>
        <taxon>Anoxybacillaceae</taxon>
        <taxon>Geobacillus</taxon>
    </lineage>
</organism>
<dbReference type="EMBL" id="RCTJ01000063">
    <property type="protein sequence ID" value="RLQ13184.1"/>
    <property type="molecule type" value="Genomic_DNA"/>
</dbReference>
<protein>
    <submittedName>
        <fullName evidence="2">Uncharacterized protein</fullName>
    </submittedName>
</protein>